<dbReference type="AlphaFoldDB" id="A0A158FKX6"/>
<name>A0A158FKX6_CABCO</name>
<evidence type="ECO:0000313" key="1">
    <source>
        <dbReference type="EMBL" id="SAL20313.1"/>
    </source>
</evidence>
<dbReference type="EMBL" id="FCNY02000002">
    <property type="protein sequence ID" value="SAL20313.1"/>
    <property type="molecule type" value="Genomic_DNA"/>
</dbReference>
<reference evidence="2" key="1">
    <citation type="submission" date="2016-01" db="EMBL/GenBank/DDBJ databases">
        <authorList>
            <person name="Peeters C."/>
        </authorList>
    </citation>
    <scope>NUCLEOTIDE SEQUENCE [LARGE SCALE GENOMIC DNA]</scope>
</reference>
<accession>A0A158FKX6</accession>
<keyword evidence="2" id="KW-1185">Reference proteome</keyword>
<dbReference type="RefSeq" id="WP_053567907.1">
    <property type="nucleotide sequence ID" value="NZ_FCNY02000002.1"/>
</dbReference>
<dbReference type="Proteomes" id="UP000054740">
    <property type="component" value="Unassembled WGS sequence"/>
</dbReference>
<proteinExistence type="predicted"/>
<protein>
    <submittedName>
        <fullName evidence="1">Uncharacterized protein</fullName>
    </submittedName>
</protein>
<organism evidence="1 2">
    <name type="scientific">Caballeronia cordobensis</name>
    <name type="common">Burkholderia cordobensis</name>
    <dbReference type="NCBI Taxonomy" id="1353886"/>
    <lineage>
        <taxon>Bacteria</taxon>
        <taxon>Pseudomonadati</taxon>
        <taxon>Pseudomonadota</taxon>
        <taxon>Betaproteobacteria</taxon>
        <taxon>Burkholderiales</taxon>
        <taxon>Burkholderiaceae</taxon>
        <taxon>Caballeronia</taxon>
    </lineage>
</organism>
<evidence type="ECO:0000313" key="2">
    <source>
        <dbReference type="Proteomes" id="UP000054740"/>
    </source>
</evidence>
<gene>
    <name evidence="1" type="ORF">AWB70_01030</name>
</gene>
<sequence>MKIAPTCRYEHGLLQPIPTTEGSAWGLMGVHVQRATAGMRVGDALQAVYPNDRIFTVRVFRCAACGYIEMFDEDIANE</sequence>